<keyword evidence="4 8" id="KW-0808">Transferase</keyword>
<gene>
    <name evidence="9" type="ORF">CRE_09042</name>
</gene>
<keyword evidence="7 8" id="KW-0472">Membrane</keyword>
<dbReference type="Gene3D" id="3.90.550.10">
    <property type="entry name" value="Spore Coat Polysaccharide Biosynthesis Protein SpsA, Chain A"/>
    <property type="match status" value="1"/>
</dbReference>
<evidence type="ECO:0000256" key="6">
    <source>
        <dbReference type="ARBA" id="ARBA00022989"/>
    </source>
</evidence>
<evidence type="ECO:0000313" key="9">
    <source>
        <dbReference type="EMBL" id="EFO94881.1"/>
    </source>
</evidence>
<feature type="transmembrane region" description="Helical" evidence="8">
    <location>
        <begin position="9"/>
        <end position="27"/>
    </location>
</feature>
<dbReference type="FunCoup" id="E3LJ19">
    <property type="interactions" value="12"/>
</dbReference>
<dbReference type="AlphaFoldDB" id="E3LJ19"/>
<keyword evidence="10" id="KW-1185">Reference proteome</keyword>
<dbReference type="InterPro" id="IPR052012">
    <property type="entry name" value="GTase_92"/>
</dbReference>
<dbReference type="HOGENOM" id="CLU_028496_0_0_1"/>
<evidence type="ECO:0000256" key="2">
    <source>
        <dbReference type="ARBA" id="ARBA00007647"/>
    </source>
</evidence>
<dbReference type="EC" id="2.4.1.-" evidence="8"/>
<comment type="subcellular location">
    <subcellularLocation>
        <location evidence="1">Membrane</location>
        <topology evidence="1">Single-pass membrane protein</topology>
    </subcellularLocation>
</comment>
<sequence length="525" mass="60573">MPSLRRSRTILYFLTVTCFYCQFFWMYKKSRLSENSVSESSMTFKAGMIVDTTNVTVLKLPVVHVFLVSAYYYPTSKSLGPNAVALNMVVDSKSLNIDNATYSVVGSNSTHRVISNAPSQVEGVPNCRYTTAMASTNTVSNLAKLEMESNGMTVEIPFKIARYSAPRPVIICISPQFVAEQWQIFMMQVHVSHRFGGHLHIYLTSIIDSYFELMKKYELLGFITIDYWLRMKFSKTETPFFEPNGNVEWRNQAGAQIDCLLQYKLLCCFIIFVSLFEEAAEYIAFFDMDDILFPKTYPRYIEEFQAEWSVDPTSNSIYYGRREHEFVKAEKFSEFNFPDLVASLRSSSTVKRGKVVVRPDRYNSTWIHYSWHDLNSRIIASPNLIHVQRPTQKHGDNKMLIKWKMEFGPLNETIKSVDIAAIQREIEKIRNDSTIHPDITSRLPTSDFYLPIVFECYYKSFYGAAFDNQPGGFLCPNADSCVLPQRENFKCIHSDAEYHSGPHMVPFTFHYAKKPFWSSSIGCYQ</sequence>
<dbReference type="OMA" id="HVEWRNQ"/>
<dbReference type="eggNOG" id="KOG4735">
    <property type="taxonomic scope" value="Eukaryota"/>
</dbReference>
<evidence type="ECO:0000256" key="5">
    <source>
        <dbReference type="ARBA" id="ARBA00022692"/>
    </source>
</evidence>
<dbReference type="Proteomes" id="UP000008281">
    <property type="component" value="Unassembled WGS sequence"/>
</dbReference>
<evidence type="ECO:0000256" key="8">
    <source>
        <dbReference type="RuleBase" id="RU366017"/>
    </source>
</evidence>
<accession>E3LJ19</accession>
<dbReference type="GO" id="GO:0016020">
    <property type="term" value="C:membrane"/>
    <property type="evidence" value="ECO:0007669"/>
    <property type="project" value="UniProtKB-SubCell"/>
</dbReference>
<organism evidence="10">
    <name type="scientific">Caenorhabditis remanei</name>
    <name type="common">Caenorhabditis vulgaris</name>
    <dbReference type="NCBI Taxonomy" id="31234"/>
    <lineage>
        <taxon>Eukaryota</taxon>
        <taxon>Metazoa</taxon>
        <taxon>Ecdysozoa</taxon>
        <taxon>Nematoda</taxon>
        <taxon>Chromadorea</taxon>
        <taxon>Rhabditida</taxon>
        <taxon>Rhabditina</taxon>
        <taxon>Rhabditomorpha</taxon>
        <taxon>Rhabditoidea</taxon>
        <taxon>Rhabditidae</taxon>
        <taxon>Peloderinae</taxon>
        <taxon>Caenorhabditis</taxon>
    </lineage>
</organism>
<dbReference type="InterPro" id="IPR029044">
    <property type="entry name" value="Nucleotide-diphossugar_trans"/>
</dbReference>
<dbReference type="EMBL" id="DS268409">
    <property type="protein sequence ID" value="EFO94881.1"/>
    <property type="molecule type" value="Genomic_DNA"/>
</dbReference>
<evidence type="ECO:0000256" key="3">
    <source>
        <dbReference type="ARBA" id="ARBA00022676"/>
    </source>
</evidence>
<dbReference type="PANTHER" id="PTHR21645">
    <property type="entry name" value="GLYCOSYLTRANSFERASE FAMILY 92 PROTEIN"/>
    <property type="match status" value="1"/>
</dbReference>
<evidence type="ECO:0000256" key="1">
    <source>
        <dbReference type="ARBA" id="ARBA00004167"/>
    </source>
</evidence>
<name>E3LJ19_CAERE</name>
<dbReference type="InterPro" id="IPR008166">
    <property type="entry name" value="Glyco_transf_92"/>
</dbReference>
<comment type="similarity">
    <text evidence="2 8">Belongs to the glycosyltransferase 92 family.</text>
</comment>
<dbReference type="PANTHER" id="PTHR21645:SF21">
    <property type="entry name" value="GLYCOSYLTRANSFERASE FAMILY 92 PROTEIN"/>
    <property type="match status" value="1"/>
</dbReference>
<dbReference type="GO" id="GO:0016757">
    <property type="term" value="F:glycosyltransferase activity"/>
    <property type="evidence" value="ECO:0007669"/>
    <property type="project" value="UniProtKB-UniRule"/>
</dbReference>
<dbReference type="Pfam" id="PF01697">
    <property type="entry name" value="Glyco_transf_92"/>
    <property type="match status" value="1"/>
</dbReference>
<dbReference type="OrthoDB" id="5809216at2759"/>
<proteinExistence type="inferred from homology"/>
<reference evidence="9" key="1">
    <citation type="submission" date="2007-07" db="EMBL/GenBank/DDBJ databases">
        <title>PCAP assembly of the Caenorhabditis remanei genome.</title>
        <authorList>
            <consortium name="The Caenorhabditis remanei Sequencing Consortium"/>
            <person name="Wilson R.K."/>
        </authorList>
    </citation>
    <scope>NUCLEOTIDE SEQUENCE [LARGE SCALE GENOMIC DNA]</scope>
    <source>
        <strain evidence="9">PB4641</strain>
    </source>
</reference>
<keyword evidence="5 8" id="KW-0812">Transmembrane</keyword>
<evidence type="ECO:0000256" key="7">
    <source>
        <dbReference type="ARBA" id="ARBA00023136"/>
    </source>
</evidence>
<keyword evidence="3 8" id="KW-0328">Glycosyltransferase</keyword>
<keyword evidence="6 8" id="KW-1133">Transmembrane helix</keyword>
<dbReference type="InParanoid" id="E3LJ19"/>
<protein>
    <recommendedName>
        <fullName evidence="8">Glycosyltransferase family 92 protein</fullName>
        <ecNumber evidence="8">2.4.1.-</ecNumber>
    </recommendedName>
</protein>
<evidence type="ECO:0000313" key="10">
    <source>
        <dbReference type="Proteomes" id="UP000008281"/>
    </source>
</evidence>
<evidence type="ECO:0000256" key="4">
    <source>
        <dbReference type="ARBA" id="ARBA00022679"/>
    </source>
</evidence>